<dbReference type="Proteomes" id="UP001221898">
    <property type="component" value="Unassembled WGS sequence"/>
</dbReference>
<keyword evidence="4 7" id="KW-0732">Signal</keyword>
<comment type="subcellular location">
    <subcellularLocation>
        <location evidence="1">Secreted</location>
        <location evidence="1">Extracellular space</location>
        <location evidence="1">Extracellular matrix</location>
    </subcellularLocation>
</comment>
<accession>A0AAD7X0U3</accession>
<dbReference type="Pfam" id="PF07546">
    <property type="entry name" value="EMI"/>
    <property type="match status" value="1"/>
</dbReference>
<keyword evidence="10" id="KW-1185">Reference proteome</keyword>
<dbReference type="PROSITE" id="PS51041">
    <property type="entry name" value="EMI"/>
    <property type="match status" value="1"/>
</dbReference>
<keyword evidence="3" id="KW-0272">Extracellular matrix</keyword>
<dbReference type="PANTHER" id="PTHR15427">
    <property type="entry name" value="EMILIN ELASTIN MICROFIBRIL INTERFACE-LOCATED PROTEIN ELASTIN MICROFIBRIL INTERFACER"/>
    <property type="match status" value="1"/>
</dbReference>
<organism evidence="9 10">
    <name type="scientific">Aldrovandia affinis</name>
    <dbReference type="NCBI Taxonomy" id="143900"/>
    <lineage>
        <taxon>Eukaryota</taxon>
        <taxon>Metazoa</taxon>
        <taxon>Chordata</taxon>
        <taxon>Craniata</taxon>
        <taxon>Vertebrata</taxon>
        <taxon>Euteleostomi</taxon>
        <taxon>Actinopterygii</taxon>
        <taxon>Neopterygii</taxon>
        <taxon>Teleostei</taxon>
        <taxon>Notacanthiformes</taxon>
        <taxon>Halosauridae</taxon>
        <taxon>Aldrovandia</taxon>
    </lineage>
</organism>
<evidence type="ECO:0000313" key="9">
    <source>
        <dbReference type="EMBL" id="KAJ8416130.1"/>
    </source>
</evidence>
<evidence type="ECO:0000256" key="6">
    <source>
        <dbReference type="SAM" id="MobiDB-lite"/>
    </source>
</evidence>
<dbReference type="InterPro" id="IPR050392">
    <property type="entry name" value="Collagen/C1q_domain"/>
</dbReference>
<comment type="caution">
    <text evidence="9">The sequence shown here is derived from an EMBL/GenBank/DDBJ whole genome shotgun (WGS) entry which is preliminary data.</text>
</comment>
<evidence type="ECO:0000256" key="5">
    <source>
        <dbReference type="ARBA" id="ARBA00023157"/>
    </source>
</evidence>
<keyword evidence="2" id="KW-0964">Secreted</keyword>
<protein>
    <recommendedName>
        <fullName evidence="8">EMI domain-containing protein</fullName>
    </recommendedName>
</protein>
<evidence type="ECO:0000256" key="7">
    <source>
        <dbReference type="SAM" id="SignalP"/>
    </source>
</evidence>
<evidence type="ECO:0000313" key="10">
    <source>
        <dbReference type="Proteomes" id="UP001221898"/>
    </source>
</evidence>
<sequence>MARVLLLLLGFLLEVRGDIRARDPEMEEDRDPGHHFLPQRFGTHDNRSPIPGYGPVPVGPVHLFVDIPEETAPPSGEDQNYPARTGNWCRFVHHRTVTTAVHCGSESYVAKSLSPCPSGLPDCQLVLYKLSVRPVYEQKQKVVTSLLWSCCPGYGGHNCEETVADGHTSNPHEQTPGDPQEGLSDTDRQGADRQTHLSRDTSLEQRDIQPPRDPLGHTLPPAASPLDRKLTGGVGVGVASVPLPAPPASRTPPHHATSAMMAQLHPVLDGFNRTLSRLSQEVGRLSRGLAELQRDQEGGAPRGGGGGGGGSRALEAQLLESAGQLGQVRAVLSARHEELEGRLQSQNAALHHHLTTFKADADTKIRRNKVSVQSLNASLAEVRQKQHQLEEAVNKHGADQASGQTWPGTAVWEAMGRLASKVESNVAKVAVLEESSDRAARQLRDLHRGLQGLEGRVALTGRRTQSHFTDTSLDVEAARVAVLDRVGKLAENLTAHRDHLIEIDSDMDYLQEKLNSNGTPSDCDCLALATAVTELGRDVANAAEMADENRRALEGSAAGQGRWDGGWDGSLGNQRQGLQQVQESLALEQDKSRTAQLNVSRLQAAQLQSQQDVLALQQRDAEKTKEMRRLSGSFSTLLKDAIRHSEVLEVLLGEEVLEFKELPSREQQEYSIPLLRERILLSQEQIKSHGITLAALESPVANDDPLATHSVRHEREGPKMEYGAEDYSVSDFWSLGREVEELEARLRKIEGQQCPSRCCNCTSDATSSAPAGPEGELRGEVATLRRGLEDHLQVFRSIFRNAEGLARPDATLDLDALWAVVRGKEGKKQKLKKGRKEEESRSHYRGGTVNPRSRMDTAGGY</sequence>
<feature type="signal peptide" evidence="7">
    <location>
        <begin position="1"/>
        <end position="17"/>
    </location>
</feature>
<evidence type="ECO:0000256" key="4">
    <source>
        <dbReference type="ARBA" id="ARBA00022729"/>
    </source>
</evidence>
<evidence type="ECO:0000256" key="1">
    <source>
        <dbReference type="ARBA" id="ARBA00004498"/>
    </source>
</evidence>
<feature type="chain" id="PRO_5042022584" description="EMI domain-containing protein" evidence="7">
    <location>
        <begin position="18"/>
        <end position="861"/>
    </location>
</feature>
<feature type="region of interest" description="Disordered" evidence="6">
    <location>
        <begin position="291"/>
        <end position="312"/>
    </location>
</feature>
<feature type="compositionally biased region" description="Basic and acidic residues" evidence="6">
    <location>
        <begin position="185"/>
        <end position="210"/>
    </location>
</feature>
<evidence type="ECO:0000256" key="2">
    <source>
        <dbReference type="ARBA" id="ARBA00022525"/>
    </source>
</evidence>
<keyword evidence="5" id="KW-1015">Disulfide bond</keyword>
<feature type="region of interest" description="Disordered" evidence="6">
    <location>
        <begin position="162"/>
        <end position="233"/>
    </location>
</feature>
<proteinExistence type="predicted"/>
<feature type="domain" description="EMI" evidence="8">
    <location>
        <begin position="85"/>
        <end position="161"/>
    </location>
</feature>
<evidence type="ECO:0000256" key="3">
    <source>
        <dbReference type="ARBA" id="ARBA00022530"/>
    </source>
</evidence>
<feature type="region of interest" description="Disordered" evidence="6">
    <location>
        <begin position="825"/>
        <end position="861"/>
    </location>
</feature>
<reference evidence="9" key="1">
    <citation type="journal article" date="2023" name="Science">
        <title>Genome structures resolve the early diversification of teleost fishes.</title>
        <authorList>
            <person name="Parey E."/>
            <person name="Louis A."/>
            <person name="Montfort J."/>
            <person name="Bouchez O."/>
            <person name="Roques C."/>
            <person name="Iampietro C."/>
            <person name="Lluch J."/>
            <person name="Castinel A."/>
            <person name="Donnadieu C."/>
            <person name="Desvignes T."/>
            <person name="Floi Bucao C."/>
            <person name="Jouanno E."/>
            <person name="Wen M."/>
            <person name="Mejri S."/>
            <person name="Dirks R."/>
            <person name="Jansen H."/>
            <person name="Henkel C."/>
            <person name="Chen W.J."/>
            <person name="Zahm M."/>
            <person name="Cabau C."/>
            <person name="Klopp C."/>
            <person name="Thompson A.W."/>
            <person name="Robinson-Rechavi M."/>
            <person name="Braasch I."/>
            <person name="Lecointre G."/>
            <person name="Bobe J."/>
            <person name="Postlethwait J.H."/>
            <person name="Berthelot C."/>
            <person name="Roest Crollius H."/>
            <person name="Guiguen Y."/>
        </authorList>
    </citation>
    <scope>NUCLEOTIDE SEQUENCE</scope>
    <source>
        <strain evidence="9">NC1722</strain>
    </source>
</reference>
<name>A0AAD7X0U3_9TELE</name>
<feature type="compositionally biased region" description="Gly residues" evidence="6">
    <location>
        <begin position="300"/>
        <end position="311"/>
    </location>
</feature>
<gene>
    <name evidence="9" type="ORF">AAFF_G00381520</name>
</gene>
<dbReference type="AlphaFoldDB" id="A0AAD7X0U3"/>
<dbReference type="EMBL" id="JAINUG010000007">
    <property type="protein sequence ID" value="KAJ8416130.1"/>
    <property type="molecule type" value="Genomic_DNA"/>
</dbReference>
<dbReference type="GO" id="GO:0005576">
    <property type="term" value="C:extracellular region"/>
    <property type="evidence" value="ECO:0007669"/>
    <property type="project" value="UniProtKB-SubCell"/>
</dbReference>
<dbReference type="PANTHER" id="PTHR15427:SF40">
    <property type="entry name" value="MULTIMERIN-2 PRECURSOR"/>
    <property type="match status" value="1"/>
</dbReference>
<evidence type="ECO:0000259" key="8">
    <source>
        <dbReference type="PROSITE" id="PS51041"/>
    </source>
</evidence>
<dbReference type="InterPro" id="IPR011489">
    <property type="entry name" value="EMI_domain"/>
</dbReference>